<keyword evidence="4 5" id="KW-0472">Membrane</keyword>
<feature type="transmembrane region" description="Helical" evidence="5">
    <location>
        <begin position="250"/>
        <end position="267"/>
    </location>
</feature>
<feature type="transmembrane region" description="Helical" evidence="5">
    <location>
        <begin position="112"/>
        <end position="133"/>
    </location>
</feature>
<evidence type="ECO:0000313" key="6">
    <source>
        <dbReference type="EMBL" id="RKQ53245.1"/>
    </source>
</evidence>
<dbReference type="EMBL" id="RBID01000019">
    <property type="protein sequence ID" value="RKQ53245.1"/>
    <property type="molecule type" value="Genomic_DNA"/>
</dbReference>
<evidence type="ECO:0000313" key="7">
    <source>
        <dbReference type="Proteomes" id="UP000279384"/>
    </source>
</evidence>
<sequence>MLSLTLIAVLLVCGVVAGFLAGLLGVGGGLVIVPVVVGVLEAAGLGGNYVQHLAVGTSLAVMVFTSVASVRAHHKKGAVNWAIVRGMAPAMMVGTFVGSLLAGWIPSNGLRWFFVIYAYVIGAQMFFGAAPAASRELPGIAGQSAAGGVIGMVSSWVGIGGGSMSVPFMGWCNVRMHTAIATSAALGWPIAVSGALGYVAAGWQTPGLPWGAFGFIYLPAMLALMLMTVLCAPLGARAAHALPVAKLKKGFALLMVVMASEMLLGLLRQG</sequence>
<name>A0A495B186_VOGIN</name>
<gene>
    <name evidence="6" type="ORF">C8E02_3178</name>
</gene>
<feature type="transmembrane region" description="Helical" evidence="5">
    <location>
        <begin position="7"/>
        <end position="37"/>
    </location>
</feature>
<reference evidence="6 7" key="1">
    <citation type="submission" date="2018-10" db="EMBL/GenBank/DDBJ databases">
        <title>Genomic Encyclopedia of Type Strains, Phase IV (KMG-IV): sequencing the most valuable type-strain genomes for metagenomic binning, comparative biology and taxonomic classification.</title>
        <authorList>
            <person name="Goeker M."/>
        </authorList>
    </citation>
    <scope>NUCLEOTIDE SEQUENCE [LARGE SCALE GENOMIC DNA]</scope>
    <source>
        <strain evidence="6 7">DSM 3303</strain>
    </source>
</reference>
<dbReference type="PANTHER" id="PTHR43483">
    <property type="entry name" value="MEMBRANE TRANSPORTER PROTEIN HI_0806-RELATED"/>
    <property type="match status" value="1"/>
</dbReference>
<keyword evidence="2 5" id="KW-0812">Transmembrane</keyword>
<dbReference type="RefSeq" id="WP_120812289.1">
    <property type="nucleotide sequence ID" value="NZ_RBID01000019.1"/>
</dbReference>
<dbReference type="GO" id="GO:0005886">
    <property type="term" value="C:plasma membrane"/>
    <property type="evidence" value="ECO:0007669"/>
    <property type="project" value="UniProtKB-SubCell"/>
</dbReference>
<dbReference type="InterPro" id="IPR002781">
    <property type="entry name" value="TM_pro_TauE-like"/>
</dbReference>
<dbReference type="Pfam" id="PF01925">
    <property type="entry name" value="TauE"/>
    <property type="match status" value="1"/>
</dbReference>
<proteinExistence type="inferred from homology"/>
<dbReference type="AlphaFoldDB" id="A0A495B186"/>
<evidence type="ECO:0000256" key="1">
    <source>
        <dbReference type="ARBA" id="ARBA00004141"/>
    </source>
</evidence>
<feature type="transmembrane region" description="Helical" evidence="5">
    <location>
        <begin position="179"/>
        <end position="201"/>
    </location>
</feature>
<organism evidence="6 7">
    <name type="scientific">Vogesella indigofera</name>
    <name type="common">Pseudomonas indigofera</name>
    <dbReference type="NCBI Taxonomy" id="45465"/>
    <lineage>
        <taxon>Bacteria</taxon>
        <taxon>Pseudomonadati</taxon>
        <taxon>Pseudomonadota</taxon>
        <taxon>Betaproteobacteria</taxon>
        <taxon>Neisseriales</taxon>
        <taxon>Chromobacteriaceae</taxon>
        <taxon>Vogesella</taxon>
    </lineage>
</organism>
<comment type="subcellular location">
    <subcellularLocation>
        <location evidence="5">Cell membrane</location>
        <topology evidence="5">Multi-pass membrane protein</topology>
    </subcellularLocation>
    <subcellularLocation>
        <location evidence="1">Membrane</location>
        <topology evidence="1">Multi-pass membrane protein</topology>
    </subcellularLocation>
</comment>
<comment type="caution">
    <text evidence="6">The sequence shown here is derived from an EMBL/GenBank/DDBJ whole genome shotgun (WGS) entry which is preliminary data.</text>
</comment>
<feature type="transmembrane region" description="Helical" evidence="5">
    <location>
        <begin position="49"/>
        <end position="70"/>
    </location>
</feature>
<feature type="transmembrane region" description="Helical" evidence="5">
    <location>
        <begin position="208"/>
        <end position="230"/>
    </location>
</feature>
<keyword evidence="3 5" id="KW-1133">Transmembrane helix</keyword>
<keyword evidence="5" id="KW-1003">Cell membrane</keyword>
<evidence type="ECO:0000256" key="3">
    <source>
        <dbReference type="ARBA" id="ARBA00022989"/>
    </source>
</evidence>
<feature type="transmembrane region" description="Helical" evidence="5">
    <location>
        <begin position="140"/>
        <end position="159"/>
    </location>
</feature>
<dbReference type="PANTHER" id="PTHR43483:SF3">
    <property type="entry name" value="MEMBRANE TRANSPORTER PROTEIN HI_0806-RELATED"/>
    <property type="match status" value="1"/>
</dbReference>
<accession>A0A495B186</accession>
<dbReference type="Proteomes" id="UP000279384">
    <property type="component" value="Unassembled WGS sequence"/>
</dbReference>
<evidence type="ECO:0000256" key="2">
    <source>
        <dbReference type="ARBA" id="ARBA00022692"/>
    </source>
</evidence>
<evidence type="ECO:0000256" key="5">
    <source>
        <dbReference type="RuleBase" id="RU363041"/>
    </source>
</evidence>
<protein>
    <recommendedName>
        <fullName evidence="5">Probable membrane transporter protein</fullName>
    </recommendedName>
</protein>
<feature type="transmembrane region" description="Helical" evidence="5">
    <location>
        <begin position="82"/>
        <end position="106"/>
    </location>
</feature>
<comment type="similarity">
    <text evidence="5">Belongs to the 4-toluene sulfonate uptake permease (TSUP) (TC 2.A.102) family.</text>
</comment>
<evidence type="ECO:0000256" key="4">
    <source>
        <dbReference type="ARBA" id="ARBA00023136"/>
    </source>
</evidence>